<feature type="chain" id="PRO_5029018953" evidence="2">
    <location>
        <begin position="16"/>
        <end position="173"/>
    </location>
</feature>
<evidence type="ECO:0000256" key="1">
    <source>
        <dbReference type="SAM" id="Phobius"/>
    </source>
</evidence>
<keyword evidence="2" id="KW-0732">Signal</keyword>
<accession>A0A7E4VB37</accession>
<reference evidence="3" key="1">
    <citation type="journal article" date="2013" name="Genetics">
        <title>The draft genome and transcriptome of Panagrellus redivivus are shaped by the harsh demands of a free-living lifestyle.</title>
        <authorList>
            <person name="Srinivasan J."/>
            <person name="Dillman A.R."/>
            <person name="Macchietto M.G."/>
            <person name="Heikkinen L."/>
            <person name="Lakso M."/>
            <person name="Fracchia K.M."/>
            <person name="Antoshechkin I."/>
            <person name="Mortazavi A."/>
            <person name="Wong G."/>
            <person name="Sternberg P.W."/>
        </authorList>
    </citation>
    <scope>NUCLEOTIDE SEQUENCE [LARGE SCALE GENOMIC DNA]</scope>
    <source>
        <strain evidence="3">MT8872</strain>
    </source>
</reference>
<keyword evidence="1" id="KW-0472">Membrane</keyword>
<dbReference type="Gene3D" id="2.10.25.10">
    <property type="entry name" value="Laminin"/>
    <property type="match status" value="1"/>
</dbReference>
<proteinExistence type="predicted"/>
<feature type="transmembrane region" description="Helical" evidence="1">
    <location>
        <begin position="108"/>
        <end position="134"/>
    </location>
</feature>
<evidence type="ECO:0000313" key="3">
    <source>
        <dbReference type="Proteomes" id="UP000492821"/>
    </source>
</evidence>
<evidence type="ECO:0000256" key="2">
    <source>
        <dbReference type="SAM" id="SignalP"/>
    </source>
</evidence>
<dbReference type="WBParaSite" id="Pan_g18812.t1">
    <property type="protein sequence ID" value="Pan_g18812.t1"/>
    <property type="gene ID" value="Pan_g18812"/>
</dbReference>
<reference evidence="4" key="2">
    <citation type="submission" date="2020-10" db="UniProtKB">
        <authorList>
            <consortium name="WormBaseParasite"/>
        </authorList>
    </citation>
    <scope>IDENTIFICATION</scope>
</reference>
<name>A0A7E4VB37_PANRE</name>
<keyword evidence="1" id="KW-0812">Transmembrane</keyword>
<organism evidence="3 4">
    <name type="scientific">Panagrellus redivivus</name>
    <name type="common">Microworm</name>
    <dbReference type="NCBI Taxonomy" id="6233"/>
    <lineage>
        <taxon>Eukaryota</taxon>
        <taxon>Metazoa</taxon>
        <taxon>Ecdysozoa</taxon>
        <taxon>Nematoda</taxon>
        <taxon>Chromadorea</taxon>
        <taxon>Rhabditida</taxon>
        <taxon>Tylenchina</taxon>
        <taxon>Panagrolaimomorpha</taxon>
        <taxon>Panagrolaimoidea</taxon>
        <taxon>Panagrolaimidae</taxon>
        <taxon>Panagrellus</taxon>
    </lineage>
</organism>
<keyword evidence="1" id="KW-1133">Transmembrane helix</keyword>
<dbReference type="AlphaFoldDB" id="A0A7E4VB37"/>
<keyword evidence="3" id="KW-1185">Reference proteome</keyword>
<protein>
    <submittedName>
        <fullName evidence="4">EGF-like domain-containing protein</fullName>
    </submittedName>
</protein>
<dbReference type="Proteomes" id="UP000492821">
    <property type="component" value="Unassembled WGS sequence"/>
</dbReference>
<feature type="signal peptide" evidence="2">
    <location>
        <begin position="1"/>
        <end position="15"/>
    </location>
</feature>
<sequence length="173" mass="19321">MWLYFLFLLFLGAFADEVSILDHLIASEILQHADCPPLFHGQNCQIPYCFPEHGNLVKRGLDDYYCNCTSSYASGEHCESVNCNDGNLSNSTFKCECPKFVGGSYCELTILSLIVCVLIVLGTVLCCTILVIIAEKIKKKRARYCAARNRTNESHPPPAPTVPLVERDVIQEQ</sequence>
<evidence type="ECO:0000313" key="4">
    <source>
        <dbReference type="WBParaSite" id="Pan_g18812.t1"/>
    </source>
</evidence>